<protein>
    <recommendedName>
        <fullName evidence="4">Lipocalin-like domain-containing protein</fullName>
    </recommendedName>
</protein>
<dbReference type="Proteomes" id="UP000464657">
    <property type="component" value="Chromosome"/>
</dbReference>
<evidence type="ECO:0000256" key="1">
    <source>
        <dbReference type="SAM" id="SignalP"/>
    </source>
</evidence>
<dbReference type="EMBL" id="CP019288">
    <property type="protein sequence ID" value="QHI39051.1"/>
    <property type="molecule type" value="Genomic_DNA"/>
</dbReference>
<dbReference type="AlphaFoldDB" id="A0A7L4ZR98"/>
<organism evidence="2 3">
    <name type="scientific">Kordia antarctica</name>
    <dbReference type="NCBI Taxonomy" id="1218801"/>
    <lineage>
        <taxon>Bacteria</taxon>
        <taxon>Pseudomonadati</taxon>
        <taxon>Bacteroidota</taxon>
        <taxon>Flavobacteriia</taxon>
        <taxon>Flavobacteriales</taxon>
        <taxon>Flavobacteriaceae</taxon>
        <taxon>Kordia</taxon>
    </lineage>
</organism>
<accession>A0A7L4ZR98</accession>
<evidence type="ECO:0000313" key="2">
    <source>
        <dbReference type="EMBL" id="QHI39051.1"/>
    </source>
</evidence>
<dbReference type="PROSITE" id="PS51257">
    <property type="entry name" value="PROKAR_LIPOPROTEIN"/>
    <property type="match status" value="1"/>
</dbReference>
<keyword evidence="3" id="KW-1185">Reference proteome</keyword>
<gene>
    <name evidence="2" type="ORF">IMCC3317_44520</name>
</gene>
<keyword evidence="1" id="KW-0732">Signal</keyword>
<sequence>MKSKLLLFIVAILTFIACGSDKKKTEKSTVNTEETIKDSTIDNVTSEVKATTPEDKIAVIRERFAHVENQIKSLEKKTITVEESGGESILEGYFNDQKPVKIIQNQYSGHWAGTTSYYFMNGTLFFVFQQETSEASLRGPFTDKEVRTCIYDGELISVLEKEKTVAKIEEMNLEKVQNINVTEQWKSKPDVVSNYIKDAQKNSQMLLETYEIVGLKDGRWINTEDTNSGIEIKNGSFFMFTKVADRTVSTPYDYELDEKDGIEYLTLKNTKGQMIIYGLLEYSETSLVLSYLDKGSTLTYTREK</sequence>
<proteinExistence type="predicted"/>
<dbReference type="OrthoDB" id="982169at2"/>
<evidence type="ECO:0000313" key="3">
    <source>
        <dbReference type="Proteomes" id="UP000464657"/>
    </source>
</evidence>
<reference evidence="2 3" key="1">
    <citation type="journal article" date="2013" name="Int. J. Syst. Evol. Microbiol.">
        <title>Kordia antarctica sp. nov., isolated from Antarctic seawater.</title>
        <authorList>
            <person name="Baek K."/>
            <person name="Choi A."/>
            <person name="Kang I."/>
            <person name="Lee K."/>
            <person name="Cho J.C."/>
        </authorList>
    </citation>
    <scope>NUCLEOTIDE SEQUENCE [LARGE SCALE GENOMIC DNA]</scope>
    <source>
        <strain evidence="2 3">IMCC3317</strain>
    </source>
</reference>
<dbReference type="RefSeq" id="WP_160131559.1">
    <property type="nucleotide sequence ID" value="NZ_CP019288.1"/>
</dbReference>
<dbReference type="KEGG" id="kan:IMCC3317_44520"/>
<feature type="chain" id="PRO_5029771465" description="Lipocalin-like domain-containing protein" evidence="1">
    <location>
        <begin position="20"/>
        <end position="304"/>
    </location>
</feature>
<evidence type="ECO:0008006" key="4">
    <source>
        <dbReference type="Google" id="ProtNLM"/>
    </source>
</evidence>
<feature type="signal peptide" evidence="1">
    <location>
        <begin position="1"/>
        <end position="19"/>
    </location>
</feature>
<name>A0A7L4ZR98_9FLAO</name>